<dbReference type="AlphaFoldDB" id="A0AAN5I225"/>
<protein>
    <submittedName>
        <fullName evidence="2">Uncharacterized protein</fullName>
    </submittedName>
</protein>
<keyword evidence="1" id="KW-1133">Transmembrane helix</keyword>
<keyword evidence="3" id="KW-1185">Reference proteome</keyword>
<dbReference type="Proteomes" id="UP001328107">
    <property type="component" value="Unassembled WGS sequence"/>
</dbReference>
<feature type="non-terminal residue" evidence="2">
    <location>
        <position position="1"/>
    </location>
</feature>
<dbReference type="EMBL" id="BTRK01000004">
    <property type="protein sequence ID" value="GMR49003.1"/>
    <property type="molecule type" value="Genomic_DNA"/>
</dbReference>
<keyword evidence="1" id="KW-0812">Transmembrane</keyword>
<sequence length="135" mass="14095">LLPDSSRFVCKLGKWESENGNSLADSTRVNCLPITTTVETTIASTTVIDSTTEVPTTVATTETSRIIADSAPSSAGQTSGKAGAFVLIGFSVLLLLLLLVFLGLGLSGKGWIHTIILSKLRGRKGERKSSKDGGS</sequence>
<accession>A0AAN5I225</accession>
<proteinExistence type="predicted"/>
<evidence type="ECO:0000313" key="2">
    <source>
        <dbReference type="EMBL" id="GMR49003.1"/>
    </source>
</evidence>
<gene>
    <name evidence="2" type="ORF">PMAYCL1PPCAC_19198</name>
</gene>
<name>A0AAN5I225_9BILA</name>
<feature type="non-terminal residue" evidence="2">
    <location>
        <position position="135"/>
    </location>
</feature>
<evidence type="ECO:0000313" key="3">
    <source>
        <dbReference type="Proteomes" id="UP001328107"/>
    </source>
</evidence>
<keyword evidence="1" id="KW-0472">Membrane</keyword>
<comment type="caution">
    <text evidence="2">The sequence shown here is derived from an EMBL/GenBank/DDBJ whole genome shotgun (WGS) entry which is preliminary data.</text>
</comment>
<feature type="transmembrane region" description="Helical" evidence="1">
    <location>
        <begin position="82"/>
        <end position="106"/>
    </location>
</feature>
<evidence type="ECO:0000256" key="1">
    <source>
        <dbReference type="SAM" id="Phobius"/>
    </source>
</evidence>
<organism evidence="2 3">
    <name type="scientific">Pristionchus mayeri</name>
    <dbReference type="NCBI Taxonomy" id="1317129"/>
    <lineage>
        <taxon>Eukaryota</taxon>
        <taxon>Metazoa</taxon>
        <taxon>Ecdysozoa</taxon>
        <taxon>Nematoda</taxon>
        <taxon>Chromadorea</taxon>
        <taxon>Rhabditida</taxon>
        <taxon>Rhabditina</taxon>
        <taxon>Diplogasteromorpha</taxon>
        <taxon>Diplogasteroidea</taxon>
        <taxon>Neodiplogasteridae</taxon>
        <taxon>Pristionchus</taxon>
    </lineage>
</organism>
<reference evidence="3" key="1">
    <citation type="submission" date="2022-10" db="EMBL/GenBank/DDBJ databases">
        <title>Genome assembly of Pristionchus species.</title>
        <authorList>
            <person name="Yoshida K."/>
            <person name="Sommer R.J."/>
        </authorList>
    </citation>
    <scope>NUCLEOTIDE SEQUENCE [LARGE SCALE GENOMIC DNA]</scope>
    <source>
        <strain evidence="3">RS5460</strain>
    </source>
</reference>